<reference evidence="5 6" key="1">
    <citation type="submission" date="2016-11" db="EMBL/GenBank/DDBJ databases">
        <authorList>
            <person name="Jaros S."/>
            <person name="Januszkiewicz K."/>
            <person name="Wedrychowicz H."/>
        </authorList>
    </citation>
    <scope>NUCLEOTIDE SEQUENCE [LARGE SCALE GENOMIC DNA]</scope>
    <source>
        <strain evidence="5 6">DSM 29431</strain>
    </source>
</reference>
<dbReference type="Pfam" id="PF12833">
    <property type="entry name" value="HTH_18"/>
    <property type="match status" value="1"/>
</dbReference>
<dbReference type="GO" id="GO:0043565">
    <property type="term" value="F:sequence-specific DNA binding"/>
    <property type="evidence" value="ECO:0007669"/>
    <property type="project" value="InterPro"/>
</dbReference>
<evidence type="ECO:0000256" key="3">
    <source>
        <dbReference type="ARBA" id="ARBA00023163"/>
    </source>
</evidence>
<organism evidence="5 6">
    <name type="scientific">Marivita hallyeonensis</name>
    <dbReference type="NCBI Taxonomy" id="996342"/>
    <lineage>
        <taxon>Bacteria</taxon>
        <taxon>Pseudomonadati</taxon>
        <taxon>Pseudomonadota</taxon>
        <taxon>Alphaproteobacteria</taxon>
        <taxon>Rhodobacterales</taxon>
        <taxon>Roseobacteraceae</taxon>
        <taxon>Marivita</taxon>
    </lineage>
</organism>
<evidence type="ECO:0000313" key="6">
    <source>
        <dbReference type="Proteomes" id="UP000184221"/>
    </source>
</evidence>
<dbReference type="EMBL" id="FQXC01000001">
    <property type="protein sequence ID" value="SHG93129.1"/>
    <property type="molecule type" value="Genomic_DNA"/>
</dbReference>
<dbReference type="InterPro" id="IPR050204">
    <property type="entry name" value="AraC_XylS_family_regulators"/>
</dbReference>
<name>A0A1M5NVB4_9RHOB</name>
<evidence type="ECO:0000313" key="5">
    <source>
        <dbReference type="EMBL" id="SHG93129.1"/>
    </source>
</evidence>
<evidence type="ECO:0000256" key="1">
    <source>
        <dbReference type="ARBA" id="ARBA00023015"/>
    </source>
</evidence>
<dbReference type="PROSITE" id="PS00041">
    <property type="entry name" value="HTH_ARAC_FAMILY_1"/>
    <property type="match status" value="1"/>
</dbReference>
<dbReference type="InterPro" id="IPR020449">
    <property type="entry name" value="Tscrpt_reg_AraC-type_HTH"/>
</dbReference>
<accession>A0A1M5NVB4</accession>
<dbReference type="Gene3D" id="1.10.10.60">
    <property type="entry name" value="Homeodomain-like"/>
    <property type="match status" value="2"/>
</dbReference>
<dbReference type="RefSeq" id="WP_072776397.1">
    <property type="nucleotide sequence ID" value="NZ_FQXC01000001.1"/>
</dbReference>
<sequence length="295" mass="33110">MPRRYAEIYPSLPLLNSDETQHVSAAALMSVRYFQAEPDTMPEDVFAEHHVLLNLQTEPHRVQNWRDGVLRDFTLHEHEVIITPAGMKSGWRWHARSDVIIVTLDPAKVARFAETELGMLLDTQQLRDTPQFSDPDLCTAGVMLRDALEADDMSSGVMFEAMSRVLLVKLLQRYGEQRSEDAALSAKFTSAHYHRVLGVIRSRLDQTITVDELAKEAGMSPSHFARVFKETMGTTPMQYVLAYRIEQAARMMTDAAVPLGEIALACGFADQAHFSRSFKQVTGQTPRAYRAGLAA</sequence>
<keyword evidence="1" id="KW-0805">Transcription regulation</keyword>
<dbReference type="PANTHER" id="PTHR46796:SF6">
    <property type="entry name" value="ARAC SUBFAMILY"/>
    <property type="match status" value="1"/>
</dbReference>
<dbReference type="InterPro" id="IPR018060">
    <property type="entry name" value="HTH_AraC"/>
</dbReference>
<dbReference type="SMART" id="SM00342">
    <property type="entry name" value="HTH_ARAC"/>
    <property type="match status" value="1"/>
</dbReference>
<evidence type="ECO:0000259" key="4">
    <source>
        <dbReference type="PROSITE" id="PS01124"/>
    </source>
</evidence>
<keyword evidence="6" id="KW-1185">Reference proteome</keyword>
<proteinExistence type="predicted"/>
<dbReference type="SUPFAM" id="SSF46689">
    <property type="entry name" value="Homeodomain-like"/>
    <property type="match status" value="2"/>
</dbReference>
<dbReference type="PANTHER" id="PTHR46796">
    <property type="entry name" value="HTH-TYPE TRANSCRIPTIONAL ACTIVATOR RHAS-RELATED"/>
    <property type="match status" value="1"/>
</dbReference>
<dbReference type="InterPro" id="IPR009057">
    <property type="entry name" value="Homeodomain-like_sf"/>
</dbReference>
<dbReference type="Proteomes" id="UP000184221">
    <property type="component" value="Unassembled WGS sequence"/>
</dbReference>
<protein>
    <submittedName>
        <fullName evidence="5">Transcriptional regulator, AraC family</fullName>
    </submittedName>
</protein>
<dbReference type="PROSITE" id="PS01124">
    <property type="entry name" value="HTH_ARAC_FAMILY_2"/>
    <property type="match status" value="1"/>
</dbReference>
<keyword evidence="2" id="KW-0238">DNA-binding</keyword>
<evidence type="ECO:0000256" key="2">
    <source>
        <dbReference type="ARBA" id="ARBA00023125"/>
    </source>
</evidence>
<dbReference type="AlphaFoldDB" id="A0A1M5NVB4"/>
<dbReference type="GO" id="GO:0003700">
    <property type="term" value="F:DNA-binding transcription factor activity"/>
    <property type="evidence" value="ECO:0007669"/>
    <property type="project" value="InterPro"/>
</dbReference>
<keyword evidence="3" id="KW-0804">Transcription</keyword>
<dbReference type="PRINTS" id="PR00032">
    <property type="entry name" value="HTHARAC"/>
</dbReference>
<dbReference type="STRING" id="996342.SAMN05443551_1048"/>
<feature type="domain" description="HTH araC/xylS-type" evidence="4">
    <location>
        <begin position="194"/>
        <end position="292"/>
    </location>
</feature>
<gene>
    <name evidence="5" type="ORF">SAMN05443551_1048</name>
</gene>
<dbReference type="OrthoDB" id="9814125at2"/>
<dbReference type="InterPro" id="IPR018062">
    <property type="entry name" value="HTH_AraC-typ_CS"/>
</dbReference>